<dbReference type="Gene3D" id="1.10.760.10">
    <property type="entry name" value="Cytochrome c-like domain"/>
    <property type="match status" value="1"/>
</dbReference>
<keyword evidence="3 6" id="KW-0479">Metal-binding</keyword>
<name>Q46VJ6_CUPPJ</name>
<feature type="chain" id="PRO_5004232761" evidence="7">
    <location>
        <begin position="47"/>
        <end position="154"/>
    </location>
</feature>
<dbReference type="OrthoDB" id="9805828at2"/>
<keyword evidence="1" id="KW-0813">Transport</keyword>
<evidence type="ECO:0000256" key="7">
    <source>
        <dbReference type="SAM" id="SignalP"/>
    </source>
</evidence>
<dbReference type="GO" id="GO:0046872">
    <property type="term" value="F:metal ion binding"/>
    <property type="evidence" value="ECO:0007669"/>
    <property type="project" value="UniProtKB-KW"/>
</dbReference>
<dbReference type="PANTHER" id="PTHR11961">
    <property type="entry name" value="CYTOCHROME C"/>
    <property type="match status" value="1"/>
</dbReference>
<dbReference type="KEGG" id="reu:Reut_B3480"/>
<evidence type="ECO:0000259" key="8">
    <source>
        <dbReference type="PROSITE" id="PS51007"/>
    </source>
</evidence>
<dbReference type="PROSITE" id="PS51007">
    <property type="entry name" value="CYTC"/>
    <property type="match status" value="1"/>
</dbReference>
<dbReference type="STRING" id="264198.Reut_B3480"/>
<evidence type="ECO:0000256" key="6">
    <source>
        <dbReference type="PROSITE-ProRule" id="PRU00433"/>
    </source>
</evidence>
<dbReference type="AlphaFoldDB" id="Q46VJ6"/>
<evidence type="ECO:0000256" key="1">
    <source>
        <dbReference type="ARBA" id="ARBA00022448"/>
    </source>
</evidence>
<dbReference type="InterPro" id="IPR009056">
    <property type="entry name" value="Cyt_c-like_dom"/>
</dbReference>
<dbReference type="SUPFAM" id="SSF46626">
    <property type="entry name" value="Cytochrome c"/>
    <property type="match status" value="1"/>
</dbReference>
<evidence type="ECO:0000256" key="5">
    <source>
        <dbReference type="ARBA" id="ARBA00023004"/>
    </source>
</evidence>
<keyword evidence="5 6" id="KW-0408">Iron</keyword>
<feature type="domain" description="Cytochrome c" evidence="8">
    <location>
        <begin position="53"/>
        <end position="154"/>
    </location>
</feature>
<protein>
    <submittedName>
        <fullName evidence="9">Cytochrome c, class I</fullName>
    </submittedName>
</protein>
<dbReference type="GO" id="GO:0009055">
    <property type="term" value="F:electron transfer activity"/>
    <property type="evidence" value="ECO:0007669"/>
    <property type="project" value="InterPro"/>
</dbReference>
<evidence type="ECO:0000256" key="4">
    <source>
        <dbReference type="ARBA" id="ARBA00022982"/>
    </source>
</evidence>
<feature type="signal peptide" evidence="7">
    <location>
        <begin position="1"/>
        <end position="46"/>
    </location>
</feature>
<dbReference type="Pfam" id="PF00034">
    <property type="entry name" value="Cytochrom_C"/>
    <property type="match status" value="1"/>
</dbReference>
<dbReference type="GO" id="GO:0020037">
    <property type="term" value="F:heme binding"/>
    <property type="evidence" value="ECO:0007669"/>
    <property type="project" value="InterPro"/>
</dbReference>
<evidence type="ECO:0000313" key="9">
    <source>
        <dbReference type="EMBL" id="AAZ62838.1"/>
    </source>
</evidence>
<proteinExistence type="predicted"/>
<sequence length="154" mass="16027">MRACPSGPSGPSGPHSDVRLMHHAVPRRLAALTCLAVAFAASAASAASSASAADIQAGKALFATRCASCHSVGPSARGAFGPQLNAVFGRRAGSTSDYRYSPAMTASGVVWTADTLRAFIKSPGKVVPGTRMRFWGIGNDQQIDDLLAYLQTYR</sequence>
<dbReference type="InterPro" id="IPR002327">
    <property type="entry name" value="Cyt_c_1A/1B"/>
</dbReference>
<evidence type="ECO:0000256" key="3">
    <source>
        <dbReference type="ARBA" id="ARBA00022723"/>
    </source>
</evidence>
<gene>
    <name evidence="9" type="ordered locus">Reut_B3480</name>
</gene>
<keyword evidence="2 6" id="KW-0349">Heme</keyword>
<organism evidence="9">
    <name type="scientific">Cupriavidus pinatubonensis (strain JMP 134 / LMG 1197)</name>
    <name type="common">Cupriavidus necator (strain JMP 134)</name>
    <dbReference type="NCBI Taxonomy" id="264198"/>
    <lineage>
        <taxon>Bacteria</taxon>
        <taxon>Pseudomonadati</taxon>
        <taxon>Pseudomonadota</taxon>
        <taxon>Betaproteobacteria</taxon>
        <taxon>Burkholderiales</taxon>
        <taxon>Burkholderiaceae</taxon>
        <taxon>Cupriavidus</taxon>
    </lineage>
</organism>
<dbReference type="HOGENOM" id="CLU_060944_2_1_4"/>
<dbReference type="eggNOG" id="COG3474">
    <property type="taxonomic scope" value="Bacteria"/>
</dbReference>
<keyword evidence="4" id="KW-0249">Electron transport</keyword>
<evidence type="ECO:0000256" key="2">
    <source>
        <dbReference type="ARBA" id="ARBA00022617"/>
    </source>
</evidence>
<keyword evidence="7" id="KW-0732">Signal</keyword>
<reference evidence="9" key="1">
    <citation type="submission" date="2005-08" db="EMBL/GenBank/DDBJ databases">
        <title>Complete sequence of chromosome 2 of Ralstonia eutropha JMP134.</title>
        <authorList>
            <person name="Copeland A."/>
            <person name="Lucas S."/>
            <person name="Lapidus A."/>
            <person name="Barry K."/>
            <person name="Detter J.C."/>
            <person name="Glavina T."/>
            <person name="Hammon N."/>
            <person name="Israni S."/>
            <person name="Pitluck S."/>
            <person name="Goltsman E."/>
            <person name="Martinez M."/>
            <person name="Schmutz J."/>
            <person name="Larimer F."/>
            <person name="Land M."/>
            <person name="Lykidis A."/>
            <person name="Richardson P."/>
        </authorList>
    </citation>
    <scope>NUCLEOTIDE SEQUENCE [LARGE SCALE GENOMIC DNA]</scope>
    <source>
        <strain evidence="9">JMP134</strain>
    </source>
</reference>
<dbReference type="PRINTS" id="PR00604">
    <property type="entry name" value="CYTCHRMECIAB"/>
</dbReference>
<accession>Q46VJ6</accession>
<dbReference type="InterPro" id="IPR036909">
    <property type="entry name" value="Cyt_c-like_dom_sf"/>
</dbReference>
<dbReference type="EMBL" id="CP000091">
    <property type="protein sequence ID" value="AAZ62838.1"/>
    <property type="molecule type" value="Genomic_DNA"/>
</dbReference>